<keyword evidence="4" id="KW-0132">Cell division</keyword>
<dbReference type="Gene3D" id="3.30.980.40">
    <property type="match status" value="1"/>
</dbReference>
<evidence type="ECO:0000256" key="12">
    <source>
        <dbReference type="ARBA" id="ARBA00023306"/>
    </source>
</evidence>
<organism evidence="19 20">
    <name type="scientific">Slackia exigua (strain ATCC 700122 / DSM 15923 / CIP 105133 / JCM 11022 / KCTC 5966 / S-7)</name>
    <dbReference type="NCBI Taxonomy" id="649764"/>
    <lineage>
        <taxon>Bacteria</taxon>
        <taxon>Bacillati</taxon>
        <taxon>Actinomycetota</taxon>
        <taxon>Coriobacteriia</taxon>
        <taxon>Eggerthellales</taxon>
        <taxon>Eggerthellaceae</taxon>
        <taxon>Slackia</taxon>
    </lineage>
</organism>
<evidence type="ECO:0000259" key="18">
    <source>
        <dbReference type="PROSITE" id="PS50901"/>
    </source>
</evidence>
<evidence type="ECO:0000256" key="6">
    <source>
        <dbReference type="ARBA" id="ARBA00022741"/>
    </source>
</evidence>
<dbReference type="EMBL" id="ACUX02000004">
    <property type="protein sequence ID" value="EEZ62153.1"/>
    <property type="molecule type" value="Genomic_DNA"/>
</dbReference>
<dbReference type="PROSITE" id="PS50901">
    <property type="entry name" value="FTSK"/>
    <property type="match status" value="1"/>
</dbReference>
<comment type="function">
    <text evidence="13">Essential cell division protein that coordinates cell division and chromosome segregation. The N-terminus is involved in assembly of the cell-division machinery. The C-terminus functions as a DNA motor that moves dsDNA in an ATP-dependent manner towards the dif recombination site, which is located within the replication terminus region. Required for activation of the Xer recombinase, allowing activation of chromosome unlinking by recombination.</text>
</comment>
<feature type="transmembrane region" description="Helical" evidence="17">
    <location>
        <begin position="88"/>
        <end position="107"/>
    </location>
</feature>
<keyword evidence="7" id="KW-0159">Chromosome partition</keyword>
<dbReference type="GO" id="GO:0051301">
    <property type="term" value="P:cell division"/>
    <property type="evidence" value="ECO:0007669"/>
    <property type="project" value="UniProtKB-KW"/>
</dbReference>
<reference evidence="19" key="1">
    <citation type="submission" date="2009-10" db="EMBL/GenBank/DDBJ databases">
        <authorList>
            <person name="Weinstock G."/>
            <person name="Sodergren E."/>
            <person name="Clifton S."/>
            <person name="Fulton L."/>
            <person name="Fulton B."/>
            <person name="Courtney L."/>
            <person name="Fronick C."/>
            <person name="Harrison M."/>
            <person name="Strong C."/>
            <person name="Farmer C."/>
            <person name="Delahaunty K."/>
            <person name="Markovic C."/>
            <person name="Hall O."/>
            <person name="Minx P."/>
            <person name="Tomlinson C."/>
            <person name="Mitreva M."/>
            <person name="Nelson J."/>
            <person name="Hou S."/>
            <person name="Wollam A."/>
            <person name="Pepin K.H."/>
            <person name="Johnson M."/>
            <person name="Bhonagiri V."/>
            <person name="Nash W.E."/>
            <person name="Warren W."/>
            <person name="Chinwalla A."/>
            <person name="Mardis E.R."/>
            <person name="Wilson R.K."/>
        </authorList>
    </citation>
    <scope>NUCLEOTIDE SEQUENCE [LARGE SCALE GENOMIC DNA]</scope>
    <source>
        <strain evidence="19">ATCC 700122</strain>
    </source>
</reference>
<dbReference type="Pfam" id="PF17854">
    <property type="entry name" value="FtsK_alpha"/>
    <property type="match status" value="1"/>
</dbReference>
<evidence type="ECO:0000256" key="4">
    <source>
        <dbReference type="ARBA" id="ARBA00022618"/>
    </source>
</evidence>
<sequence length="1012" mass="107635">MRAGRFADARRGDARFGRPSTVTKERFVAQAPKTTAKGKASAQKKPSSGDEKRVPLKKARQSSADRKAQTSERDEAPVILDARTKRDIAGVVLAVCAIALLLTMILPPSGIVTSFLNDSIRLVLGFGSFLLPFLLGAICACLFIRTDKRYFALRVGAGLSLMIVALLSLLALFTPQGDASAAMFSAAELSARGGYVGAGIAWALLKLFGRAVGAIFLAGVLIAGAVVIGFSISDVVDKVRDAAADRARRRREDEEADLSLFATPPVAGVPMGADAPIEDRSVDELLARAETSAISDGARHRGTESSRAAAACSRGHAADAETSKAGTGTPGEFLAPTRVAAEGPGIAACATSRLEPAGRVPRDLSRPRRATMTIRERAREGFDGQARSVDEYWPGEYSFDDGMGSASDADRPAPSASPTHAFDIPFDEDGAADAASFGEFVAPTRSEARAQASGMTRRLSHAPAEPSEQGPGDVPTTRLSAEPEAKRASSSKRRKPKAAATRSSSGEKRGDFVLPGSGLIRRTTRATKADEASLRQTAVDLQGTLEDFGVFAEVVDWIAGPTVTLFKVSLPNGVRVSKVTNLVDDIALSLASSGVRIFAPIPGTTYVGIEVPNRVRQDVLLGDVLKFAKGGPLTVVIGKDVEGHAILSDLAAMPHILIAGTTGSGKSVAINAMIMSILMRATPDEVRFIMVDPKRVEFTPYDGIPHLYVPVVNECKEASSALAWAVAEMERRLKVLSKAGVRNIGQYNEKIRNGTLDEDARDTFGDDQDDPSKIMPYIVIVIDELADLMMNVGKEVEMSISRLAQLARAAGIHMIIATQRPSANVVTGLIKANITNRMALTVASGIDSRVILDETGAENLIGHGDMLYGKPEYPKPVRLQGCYVSNEEIETVVEFLKAQGEPEYHNEILKTNLIGIGQSAPDGSGGTSTSVDPLIWEAADIVVSSGMGSTSNIQRRLSVGYSRAGRIMDMLEEKGVVGPPNGSKPREVLVDELELESLKAFEEHDANDSYGF</sequence>
<feature type="transmembrane region" description="Helical" evidence="17">
    <location>
        <begin position="151"/>
        <end position="173"/>
    </location>
</feature>
<dbReference type="InterPro" id="IPR025199">
    <property type="entry name" value="FtsK_4TM"/>
</dbReference>
<evidence type="ECO:0000256" key="13">
    <source>
        <dbReference type="ARBA" id="ARBA00024986"/>
    </source>
</evidence>
<feature type="binding site" evidence="15">
    <location>
        <begin position="660"/>
        <end position="667"/>
    </location>
    <ligand>
        <name>ATP</name>
        <dbReference type="ChEBI" id="CHEBI:30616"/>
    </ligand>
</feature>
<dbReference type="Pfam" id="PF01580">
    <property type="entry name" value="FtsK_SpoIIIE"/>
    <property type="match status" value="1"/>
</dbReference>
<evidence type="ECO:0000256" key="7">
    <source>
        <dbReference type="ARBA" id="ARBA00022829"/>
    </source>
</evidence>
<dbReference type="InterPro" id="IPR041027">
    <property type="entry name" value="FtsK_alpha"/>
</dbReference>
<keyword evidence="20" id="KW-1185">Reference proteome</keyword>
<feature type="transmembrane region" description="Helical" evidence="17">
    <location>
        <begin position="179"/>
        <end position="205"/>
    </location>
</feature>
<proteinExistence type="inferred from homology"/>
<accession>D0WEL5</accession>
<evidence type="ECO:0000256" key="8">
    <source>
        <dbReference type="ARBA" id="ARBA00022840"/>
    </source>
</evidence>
<comment type="subcellular location">
    <subcellularLocation>
        <location evidence="1">Cell membrane</location>
        <topology evidence="1">Multi-pass membrane protein</topology>
    </subcellularLocation>
</comment>
<comment type="subunit">
    <text evidence="14">Homohexamer. Forms a ring that surrounds DNA.</text>
</comment>
<feature type="transmembrane region" description="Helical" evidence="17">
    <location>
        <begin position="212"/>
        <end position="232"/>
    </location>
</feature>
<name>D0WEL5_SLAES</name>
<evidence type="ECO:0000256" key="5">
    <source>
        <dbReference type="ARBA" id="ARBA00022692"/>
    </source>
</evidence>
<feature type="region of interest" description="Disordered" evidence="16">
    <location>
        <begin position="400"/>
        <end position="426"/>
    </location>
</feature>
<dbReference type="Pfam" id="PF13491">
    <property type="entry name" value="FtsK_4TM"/>
    <property type="match status" value="1"/>
</dbReference>
<dbReference type="GeneID" id="85006908"/>
<keyword evidence="12" id="KW-0131">Cell cycle</keyword>
<dbReference type="PANTHER" id="PTHR22683">
    <property type="entry name" value="SPORULATION PROTEIN RELATED"/>
    <property type="match status" value="1"/>
</dbReference>
<dbReference type="GO" id="GO:0003677">
    <property type="term" value="F:DNA binding"/>
    <property type="evidence" value="ECO:0007669"/>
    <property type="project" value="UniProtKB-KW"/>
</dbReference>
<evidence type="ECO:0000256" key="10">
    <source>
        <dbReference type="ARBA" id="ARBA00023125"/>
    </source>
</evidence>
<protein>
    <submittedName>
        <fullName evidence="19">FtsK/SpoIIIE family protein</fullName>
    </submittedName>
</protein>
<dbReference type="SMART" id="SM00843">
    <property type="entry name" value="Ftsk_gamma"/>
    <property type="match status" value="1"/>
</dbReference>
<dbReference type="Proteomes" id="UP000006001">
    <property type="component" value="Unassembled WGS sequence"/>
</dbReference>
<keyword evidence="3" id="KW-1003">Cell membrane</keyword>
<dbReference type="GO" id="GO:0005524">
    <property type="term" value="F:ATP binding"/>
    <property type="evidence" value="ECO:0007669"/>
    <property type="project" value="UniProtKB-UniRule"/>
</dbReference>
<dbReference type="RefSeq" id="WP_006361493.1">
    <property type="nucleotide sequence ID" value="NZ_GG700630.1"/>
</dbReference>
<keyword evidence="10" id="KW-0238">DNA-binding</keyword>
<evidence type="ECO:0000256" key="9">
    <source>
        <dbReference type="ARBA" id="ARBA00022989"/>
    </source>
</evidence>
<dbReference type="CDD" id="cd01127">
    <property type="entry name" value="TrwB_TraG_TraD_VirD4"/>
    <property type="match status" value="1"/>
</dbReference>
<evidence type="ECO:0000256" key="15">
    <source>
        <dbReference type="PROSITE-ProRule" id="PRU00289"/>
    </source>
</evidence>
<comment type="similarity">
    <text evidence="2">Belongs to the FtsK/SpoIIIE/SftA family.</text>
</comment>
<keyword evidence="11 17" id="KW-0472">Membrane</keyword>
<dbReference type="InterPro" id="IPR036390">
    <property type="entry name" value="WH_DNA-bd_sf"/>
</dbReference>
<evidence type="ECO:0000256" key="17">
    <source>
        <dbReference type="SAM" id="Phobius"/>
    </source>
</evidence>
<dbReference type="STRING" id="649764.HMPREF0762_00245"/>
<evidence type="ECO:0000313" key="20">
    <source>
        <dbReference type="Proteomes" id="UP000006001"/>
    </source>
</evidence>
<feature type="region of interest" description="Disordered" evidence="16">
    <location>
        <begin position="1"/>
        <end position="71"/>
    </location>
</feature>
<dbReference type="eggNOG" id="COG1674">
    <property type="taxonomic scope" value="Bacteria"/>
</dbReference>
<dbReference type="SUPFAM" id="SSF52540">
    <property type="entry name" value="P-loop containing nucleoside triphosphate hydrolases"/>
    <property type="match status" value="1"/>
</dbReference>
<feature type="transmembrane region" description="Helical" evidence="17">
    <location>
        <begin position="119"/>
        <end position="144"/>
    </location>
</feature>
<keyword evidence="5 17" id="KW-0812">Transmembrane</keyword>
<evidence type="ECO:0000256" key="16">
    <source>
        <dbReference type="SAM" id="MobiDB-lite"/>
    </source>
</evidence>
<feature type="domain" description="FtsK" evidence="18">
    <location>
        <begin position="643"/>
        <end position="849"/>
    </location>
</feature>
<evidence type="ECO:0000256" key="2">
    <source>
        <dbReference type="ARBA" id="ARBA00006474"/>
    </source>
</evidence>
<keyword evidence="6 15" id="KW-0547">Nucleotide-binding</keyword>
<dbReference type="InterPro" id="IPR050206">
    <property type="entry name" value="FtsK/SpoIIIE/SftA"/>
</dbReference>
<gene>
    <name evidence="19" type="ORF">HMPREF0762_00245</name>
</gene>
<feature type="region of interest" description="Disordered" evidence="16">
    <location>
        <begin position="445"/>
        <end position="517"/>
    </location>
</feature>
<dbReference type="SMART" id="SM00382">
    <property type="entry name" value="AAA"/>
    <property type="match status" value="1"/>
</dbReference>
<dbReference type="Gene3D" id="3.40.50.300">
    <property type="entry name" value="P-loop containing nucleotide triphosphate hydrolases"/>
    <property type="match status" value="1"/>
</dbReference>
<dbReference type="Pfam" id="PF09397">
    <property type="entry name" value="FtsK_gamma"/>
    <property type="match status" value="1"/>
</dbReference>
<dbReference type="PANTHER" id="PTHR22683:SF41">
    <property type="entry name" value="DNA TRANSLOCASE FTSK"/>
    <property type="match status" value="1"/>
</dbReference>
<dbReference type="InterPro" id="IPR027417">
    <property type="entry name" value="P-loop_NTPase"/>
</dbReference>
<comment type="caution">
    <text evidence="19">The sequence shown here is derived from an EMBL/GenBank/DDBJ whole genome shotgun (WGS) entry which is preliminary data.</text>
</comment>
<dbReference type="GO" id="GO:0007059">
    <property type="term" value="P:chromosome segregation"/>
    <property type="evidence" value="ECO:0007669"/>
    <property type="project" value="UniProtKB-KW"/>
</dbReference>
<feature type="region of interest" description="Disordered" evidence="16">
    <location>
        <begin position="293"/>
        <end position="335"/>
    </location>
</feature>
<dbReference type="GO" id="GO:0005886">
    <property type="term" value="C:plasma membrane"/>
    <property type="evidence" value="ECO:0007669"/>
    <property type="project" value="UniProtKB-SubCell"/>
</dbReference>
<dbReference type="OrthoDB" id="9807790at2"/>
<keyword evidence="9 17" id="KW-1133">Transmembrane helix</keyword>
<evidence type="ECO:0000256" key="3">
    <source>
        <dbReference type="ARBA" id="ARBA00022475"/>
    </source>
</evidence>
<evidence type="ECO:0000256" key="14">
    <source>
        <dbReference type="ARBA" id="ARBA00025923"/>
    </source>
</evidence>
<dbReference type="InterPro" id="IPR018541">
    <property type="entry name" value="Ftsk_gamma"/>
</dbReference>
<dbReference type="Gene3D" id="1.10.10.10">
    <property type="entry name" value="Winged helix-like DNA-binding domain superfamily/Winged helix DNA-binding domain"/>
    <property type="match status" value="1"/>
</dbReference>
<feature type="compositionally biased region" description="Basic and acidic residues" evidence="16">
    <location>
        <begin position="1"/>
        <end position="16"/>
    </location>
</feature>
<feature type="region of interest" description="Disordered" evidence="16">
    <location>
        <begin position="358"/>
        <end position="387"/>
    </location>
</feature>
<dbReference type="InterPro" id="IPR002543">
    <property type="entry name" value="FtsK_dom"/>
</dbReference>
<evidence type="ECO:0000313" key="19">
    <source>
        <dbReference type="EMBL" id="EEZ62153.1"/>
    </source>
</evidence>
<dbReference type="AlphaFoldDB" id="D0WEL5"/>
<dbReference type="InterPro" id="IPR036388">
    <property type="entry name" value="WH-like_DNA-bd_sf"/>
</dbReference>
<dbReference type="SUPFAM" id="SSF46785">
    <property type="entry name" value="Winged helix' DNA-binding domain"/>
    <property type="match status" value="1"/>
</dbReference>
<dbReference type="HOGENOM" id="CLU_001981_2_3_11"/>
<evidence type="ECO:0000256" key="1">
    <source>
        <dbReference type="ARBA" id="ARBA00004651"/>
    </source>
</evidence>
<keyword evidence="8 15" id="KW-0067">ATP-binding</keyword>
<dbReference type="InterPro" id="IPR003593">
    <property type="entry name" value="AAA+_ATPase"/>
</dbReference>
<evidence type="ECO:0000256" key="11">
    <source>
        <dbReference type="ARBA" id="ARBA00023136"/>
    </source>
</evidence>